<dbReference type="GeneID" id="19202703"/>
<name>A0A5M3N3Z1_CONPW</name>
<protein>
    <recommendedName>
        <fullName evidence="3">F-box domain-containing protein</fullName>
    </recommendedName>
</protein>
<evidence type="ECO:0000313" key="1">
    <source>
        <dbReference type="EMBL" id="EIW85744.1"/>
    </source>
</evidence>
<proteinExistence type="predicted"/>
<comment type="caution">
    <text evidence="1">The sequence shown here is derived from an EMBL/GenBank/DDBJ whole genome shotgun (WGS) entry which is preliminary data.</text>
</comment>
<dbReference type="Proteomes" id="UP000053558">
    <property type="component" value="Unassembled WGS sequence"/>
</dbReference>
<sequence>MASVALHSLHPSPVALLAPETLLHIFQIMHHDAKPSGDVFSSGFPHTPSLVCRYWLDVLALQPIFWRAIAVSLSSPILPSRISTYLKIIRQKVKIDVHIIQADTTVIDGRSEHARIDAAMQALAPYLQKCTSFSIRTRYRSSAVLETSHLNNLNASHLISLSLDSSVADTTQRAHFTSFTSPNLVSVSMDAKSIVEFARAMDTKIMVADYLSVYALPYHPEDASPNLRPPAAANAISTLFRNRSISGTLCIRDPIFDEGDPDGCSFSVDAIDIQLTDLRANFLRKLFSSITPKDDTDSNRNVTLSRYSLDPSIEIPCRGVLTLDGMTDRMDVLCALRRFKGYAVEIKDCPGFDDYVLGFVAHEEWLTRPYSVTVNNCPVSTNALRLYVASRLEIAERLSVLQVCGGPALSEEEEKWFSNSIPECLDWNDVVLVIYSFGWVSSLDIDNVIFDQDDAAGFPLFRNIGDVHLTALDGYFLRKFFRAFDPPDSLASATRTVTACRCSFTSPVYIPNTYTLGLDGMEDGASILCALKDWDGIELEITNCPGFTDAVLNLLTFDITQSCSPIVLCIEDCPIRVGALRLFLSHIMGSLQEFDVRGAPPLDEEDRKWFKSWATHSFIWNSERILADGLNLS</sequence>
<evidence type="ECO:0008006" key="3">
    <source>
        <dbReference type="Google" id="ProtNLM"/>
    </source>
</evidence>
<reference evidence="2" key="1">
    <citation type="journal article" date="2012" name="Science">
        <title>The Paleozoic origin of enzymatic lignin decomposition reconstructed from 31 fungal genomes.</title>
        <authorList>
            <person name="Floudas D."/>
            <person name="Binder M."/>
            <person name="Riley R."/>
            <person name="Barry K."/>
            <person name="Blanchette R.A."/>
            <person name="Henrissat B."/>
            <person name="Martinez A.T."/>
            <person name="Otillar R."/>
            <person name="Spatafora J.W."/>
            <person name="Yadav J.S."/>
            <person name="Aerts A."/>
            <person name="Benoit I."/>
            <person name="Boyd A."/>
            <person name="Carlson A."/>
            <person name="Copeland A."/>
            <person name="Coutinho P.M."/>
            <person name="de Vries R.P."/>
            <person name="Ferreira P."/>
            <person name="Findley K."/>
            <person name="Foster B."/>
            <person name="Gaskell J."/>
            <person name="Glotzer D."/>
            <person name="Gorecki P."/>
            <person name="Heitman J."/>
            <person name="Hesse C."/>
            <person name="Hori C."/>
            <person name="Igarashi K."/>
            <person name="Jurgens J.A."/>
            <person name="Kallen N."/>
            <person name="Kersten P."/>
            <person name="Kohler A."/>
            <person name="Kuees U."/>
            <person name="Kumar T.K.A."/>
            <person name="Kuo A."/>
            <person name="LaButti K."/>
            <person name="Larrondo L.F."/>
            <person name="Lindquist E."/>
            <person name="Ling A."/>
            <person name="Lombard V."/>
            <person name="Lucas S."/>
            <person name="Lundell T."/>
            <person name="Martin R."/>
            <person name="McLaughlin D.J."/>
            <person name="Morgenstern I."/>
            <person name="Morin E."/>
            <person name="Murat C."/>
            <person name="Nagy L.G."/>
            <person name="Nolan M."/>
            <person name="Ohm R.A."/>
            <person name="Patyshakuliyeva A."/>
            <person name="Rokas A."/>
            <person name="Ruiz-Duenas F.J."/>
            <person name="Sabat G."/>
            <person name="Salamov A."/>
            <person name="Samejima M."/>
            <person name="Schmutz J."/>
            <person name="Slot J.C."/>
            <person name="St John F."/>
            <person name="Stenlid J."/>
            <person name="Sun H."/>
            <person name="Sun S."/>
            <person name="Syed K."/>
            <person name="Tsang A."/>
            <person name="Wiebenga A."/>
            <person name="Young D."/>
            <person name="Pisabarro A."/>
            <person name="Eastwood D.C."/>
            <person name="Martin F."/>
            <person name="Cullen D."/>
            <person name="Grigoriev I.V."/>
            <person name="Hibbett D.S."/>
        </authorList>
    </citation>
    <scope>NUCLEOTIDE SEQUENCE [LARGE SCALE GENOMIC DNA]</scope>
    <source>
        <strain evidence="2">RWD-64-598 SS2</strain>
    </source>
</reference>
<dbReference type="RefSeq" id="XP_007765136.1">
    <property type="nucleotide sequence ID" value="XM_007766946.1"/>
</dbReference>
<keyword evidence="2" id="KW-1185">Reference proteome</keyword>
<accession>A0A5M3N3Z1</accession>
<dbReference type="EMBL" id="JH711574">
    <property type="protein sequence ID" value="EIW85744.1"/>
    <property type="molecule type" value="Genomic_DNA"/>
</dbReference>
<dbReference type="KEGG" id="cput:CONPUDRAFT_150528"/>
<gene>
    <name evidence="1" type="ORF">CONPUDRAFT_150528</name>
</gene>
<evidence type="ECO:0000313" key="2">
    <source>
        <dbReference type="Proteomes" id="UP000053558"/>
    </source>
</evidence>
<dbReference type="AlphaFoldDB" id="A0A5M3N3Z1"/>
<organism evidence="1 2">
    <name type="scientific">Coniophora puteana (strain RWD-64-598)</name>
    <name type="common">Brown rot fungus</name>
    <dbReference type="NCBI Taxonomy" id="741705"/>
    <lineage>
        <taxon>Eukaryota</taxon>
        <taxon>Fungi</taxon>
        <taxon>Dikarya</taxon>
        <taxon>Basidiomycota</taxon>
        <taxon>Agaricomycotina</taxon>
        <taxon>Agaricomycetes</taxon>
        <taxon>Agaricomycetidae</taxon>
        <taxon>Boletales</taxon>
        <taxon>Coniophorineae</taxon>
        <taxon>Coniophoraceae</taxon>
        <taxon>Coniophora</taxon>
    </lineage>
</organism>